<reference evidence="1" key="1">
    <citation type="submission" date="2018-02" db="EMBL/GenBank/DDBJ databases">
        <title>Rhizophora mucronata_Transcriptome.</title>
        <authorList>
            <person name="Meera S.P."/>
            <person name="Sreeshan A."/>
            <person name="Augustine A."/>
        </authorList>
    </citation>
    <scope>NUCLEOTIDE SEQUENCE</scope>
    <source>
        <tissue evidence="1">Leaf</tissue>
    </source>
</reference>
<protein>
    <submittedName>
        <fullName evidence="1">Uncharacterized protein</fullName>
    </submittedName>
</protein>
<dbReference type="AlphaFoldDB" id="A0A2P2NN45"/>
<sequence>MSLHFIFSKTSREAIKSPHLTYVSIRILLAMTSHSKPLLII</sequence>
<name>A0A2P2NN45_RHIMU</name>
<dbReference type="EMBL" id="GGEC01063392">
    <property type="protein sequence ID" value="MBX43876.1"/>
    <property type="molecule type" value="Transcribed_RNA"/>
</dbReference>
<organism evidence="1">
    <name type="scientific">Rhizophora mucronata</name>
    <name type="common">Asiatic mangrove</name>
    <dbReference type="NCBI Taxonomy" id="61149"/>
    <lineage>
        <taxon>Eukaryota</taxon>
        <taxon>Viridiplantae</taxon>
        <taxon>Streptophyta</taxon>
        <taxon>Embryophyta</taxon>
        <taxon>Tracheophyta</taxon>
        <taxon>Spermatophyta</taxon>
        <taxon>Magnoliopsida</taxon>
        <taxon>eudicotyledons</taxon>
        <taxon>Gunneridae</taxon>
        <taxon>Pentapetalae</taxon>
        <taxon>rosids</taxon>
        <taxon>fabids</taxon>
        <taxon>Malpighiales</taxon>
        <taxon>Rhizophoraceae</taxon>
        <taxon>Rhizophora</taxon>
    </lineage>
</organism>
<accession>A0A2P2NN45</accession>
<evidence type="ECO:0000313" key="1">
    <source>
        <dbReference type="EMBL" id="MBX43876.1"/>
    </source>
</evidence>
<proteinExistence type="predicted"/>